<gene>
    <name evidence="2" type="ORF">UY19_C0006G0031</name>
</gene>
<evidence type="ECO:0000256" key="1">
    <source>
        <dbReference type="SAM" id="MobiDB-lite"/>
    </source>
</evidence>
<protein>
    <submittedName>
        <fullName evidence="2">Uncharacterized protein</fullName>
    </submittedName>
</protein>
<comment type="caution">
    <text evidence="2">The sequence shown here is derived from an EMBL/GenBank/DDBJ whole genome shotgun (WGS) entry which is preliminary data.</text>
</comment>
<sequence>MPRRIGEAFVIKSNAAAYLWGYPYPVQGRAERSTAPQQHPNLPHEHFVLGAG</sequence>
<dbReference type="EMBL" id="LCPB01000006">
    <property type="protein sequence ID" value="KKU90093.1"/>
    <property type="molecule type" value="Genomic_DNA"/>
</dbReference>
<proteinExistence type="predicted"/>
<feature type="region of interest" description="Disordered" evidence="1">
    <location>
        <begin position="31"/>
        <end position="52"/>
    </location>
</feature>
<name>A0A0G1WII3_9BACT</name>
<feature type="compositionally biased region" description="Basic and acidic residues" evidence="1">
    <location>
        <begin position="42"/>
        <end position="52"/>
    </location>
</feature>
<evidence type="ECO:0000313" key="2">
    <source>
        <dbReference type="EMBL" id="KKU90093.1"/>
    </source>
</evidence>
<organism evidence="2 3">
    <name type="scientific">Candidatus Wolfebacteria bacterium GW2011_GWA2_47_9b</name>
    <dbReference type="NCBI Taxonomy" id="1619005"/>
    <lineage>
        <taxon>Bacteria</taxon>
        <taxon>Candidatus Wolfeibacteriota</taxon>
    </lineage>
</organism>
<evidence type="ECO:0000313" key="3">
    <source>
        <dbReference type="Proteomes" id="UP000033882"/>
    </source>
</evidence>
<dbReference type="AlphaFoldDB" id="A0A0G1WII3"/>
<accession>A0A0G1WII3</accession>
<reference evidence="2 3" key="1">
    <citation type="journal article" date="2015" name="Nature">
        <title>rRNA introns, odd ribosomes, and small enigmatic genomes across a large radiation of phyla.</title>
        <authorList>
            <person name="Brown C.T."/>
            <person name="Hug L.A."/>
            <person name="Thomas B.C."/>
            <person name="Sharon I."/>
            <person name="Castelle C.J."/>
            <person name="Singh A."/>
            <person name="Wilkins M.J."/>
            <person name="Williams K.H."/>
            <person name="Banfield J.F."/>
        </authorList>
    </citation>
    <scope>NUCLEOTIDE SEQUENCE [LARGE SCALE GENOMIC DNA]</scope>
</reference>
<dbReference type="Proteomes" id="UP000033882">
    <property type="component" value="Unassembled WGS sequence"/>
</dbReference>